<proteinExistence type="predicted"/>
<gene>
    <name evidence="1" type="ORF">PoB_001742000</name>
</gene>
<comment type="caution">
    <text evidence="1">The sequence shown here is derived from an EMBL/GenBank/DDBJ whole genome shotgun (WGS) entry which is preliminary data.</text>
</comment>
<organism evidence="1 2">
    <name type="scientific">Plakobranchus ocellatus</name>
    <dbReference type="NCBI Taxonomy" id="259542"/>
    <lineage>
        <taxon>Eukaryota</taxon>
        <taxon>Metazoa</taxon>
        <taxon>Spiralia</taxon>
        <taxon>Lophotrochozoa</taxon>
        <taxon>Mollusca</taxon>
        <taxon>Gastropoda</taxon>
        <taxon>Heterobranchia</taxon>
        <taxon>Euthyneura</taxon>
        <taxon>Panpulmonata</taxon>
        <taxon>Sacoglossa</taxon>
        <taxon>Placobranchoidea</taxon>
        <taxon>Plakobranchidae</taxon>
        <taxon>Plakobranchus</taxon>
    </lineage>
</organism>
<evidence type="ECO:0000313" key="2">
    <source>
        <dbReference type="Proteomes" id="UP000735302"/>
    </source>
</evidence>
<sequence length="95" mass="11031">MVVEGQYREIKRAVYGMEELGLVNEYKKFGVPRDIWFTKDNRQRARHVGSVSSKKYVGAGHTACQRLRTASQQQQQLNYIDCTRGSHQTKGRNRE</sequence>
<name>A0AAV3Z708_9GAST</name>
<accession>A0AAV3Z708</accession>
<dbReference type="EMBL" id="BLXT01002074">
    <property type="protein sequence ID" value="GFN90914.1"/>
    <property type="molecule type" value="Genomic_DNA"/>
</dbReference>
<keyword evidence="2" id="KW-1185">Reference proteome</keyword>
<protein>
    <submittedName>
        <fullName evidence="1">Uncharacterized protein</fullName>
    </submittedName>
</protein>
<dbReference type="Proteomes" id="UP000735302">
    <property type="component" value="Unassembled WGS sequence"/>
</dbReference>
<reference evidence="1 2" key="1">
    <citation type="journal article" date="2021" name="Elife">
        <title>Chloroplast acquisition without the gene transfer in kleptoplastic sea slugs, Plakobranchus ocellatus.</title>
        <authorList>
            <person name="Maeda T."/>
            <person name="Takahashi S."/>
            <person name="Yoshida T."/>
            <person name="Shimamura S."/>
            <person name="Takaki Y."/>
            <person name="Nagai Y."/>
            <person name="Toyoda A."/>
            <person name="Suzuki Y."/>
            <person name="Arimoto A."/>
            <person name="Ishii H."/>
            <person name="Satoh N."/>
            <person name="Nishiyama T."/>
            <person name="Hasebe M."/>
            <person name="Maruyama T."/>
            <person name="Minagawa J."/>
            <person name="Obokata J."/>
            <person name="Shigenobu S."/>
        </authorList>
    </citation>
    <scope>NUCLEOTIDE SEQUENCE [LARGE SCALE GENOMIC DNA]</scope>
</reference>
<evidence type="ECO:0000313" key="1">
    <source>
        <dbReference type="EMBL" id="GFN90914.1"/>
    </source>
</evidence>
<dbReference type="AlphaFoldDB" id="A0AAV3Z708"/>